<dbReference type="Proteomes" id="UP001387100">
    <property type="component" value="Unassembled WGS sequence"/>
</dbReference>
<feature type="chain" id="PRO_5046355826" evidence="1">
    <location>
        <begin position="24"/>
        <end position="245"/>
    </location>
</feature>
<keyword evidence="3" id="KW-1185">Reference proteome</keyword>
<keyword evidence="1" id="KW-0732">Signal</keyword>
<reference evidence="2 3" key="1">
    <citation type="journal article" date="2017" name="Int. J. Syst. Evol. Microbiol.">
        <title>Pseudokineococcus basanitobsidens sp. nov., isolated from volcanic rock.</title>
        <authorList>
            <person name="Lee D.W."/>
            <person name="Park M.Y."/>
            <person name="Kim J.J."/>
            <person name="Kim B.S."/>
        </authorList>
    </citation>
    <scope>NUCLEOTIDE SEQUENCE [LARGE SCALE GENOMIC DNA]</scope>
    <source>
        <strain evidence="2 3">DSM 103726</strain>
    </source>
</reference>
<protein>
    <submittedName>
        <fullName evidence="2">Uncharacterized protein</fullName>
    </submittedName>
</protein>
<evidence type="ECO:0000313" key="2">
    <source>
        <dbReference type="EMBL" id="MEJ5945827.1"/>
    </source>
</evidence>
<organism evidence="2 3">
    <name type="scientific">Pseudokineococcus basanitobsidens</name>
    <dbReference type="NCBI Taxonomy" id="1926649"/>
    <lineage>
        <taxon>Bacteria</taxon>
        <taxon>Bacillati</taxon>
        <taxon>Actinomycetota</taxon>
        <taxon>Actinomycetes</taxon>
        <taxon>Kineosporiales</taxon>
        <taxon>Kineosporiaceae</taxon>
        <taxon>Pseudokineococcus</taxon>
    </lineage>
</organism>
<evidence type="ECO:0000256" key="1">
    <source>
        <dbReference type="SAM" id="SignalP"/>
    </source>
</evidence>
<evidence type="ECO:0000313" key="3">
    <source>
        <dbReference type="Proteomes" id="UP001387100"/>
    </source>
</evidence>
<name>A0ABU8RL73_9ACTN</name>
<sequence length="245" mass="25095">MHRRHHRRTLAAAGLATSIVLGGATVPGAGAETRATPAAAAETATSISGTDAPVRVHVGAPLTPVAVTVVTAGEVDAAGTRLVDSRRTTVAQASSAGPETGRPRVQKMSVGVVGRDVPHWGAMTWEITAWTASDGDCAFGTTSVTTDVRAHAMLGLAASRTGSTVRIKGSLRAYHNLEGRYVAWSGRPVSVQRWTGSSWVQVAGVRTNAQGDVALTLGVPKGAQLRLVAADTSGTWGATSRTATA</sequence>
<comment type="caution">
    <text evidence="2">The sequence shown here is derived from an EMBL/GenBank/DDBJ whole genome shotgun (WGS) entry which is preliminary data.</text>
</comment>
<gene>
    <name evidence="2" type="ORF">WDZ17_11040</name>
</gene>
<dbReference type="RefSeq" id="WP_339575212.1">
    <property type="nucleotide sequence ID" value="NZ_JBBIAA010000012.1"/>
</dbReference>
<feature type="signal peptide" evidence="1">
    <location>
        <begin position="1"/>
        <end position="23"/>
    </location>
</feature>
<accession>A0ABU8RL73</accession>
<proteinExistence type="predicted"/>
<dbReference type="EMBL" id="JBBIAA010000012">
    <property type="protein sequence ID" value="MEJ5945827.1"/>
    <property type="molecule type" value="Genomic_DNA"/>
</dbReference>